<evidence type="ECO:0000313" key="4">
    <source>
        <dbReference type="Proteomes" id="UP001443914"/>
    </source>
</evidence>
<feature type="compositionally biased region" description="Basic and acidic residues" evidence="1">
    <location>
        <begin position="153"/>
        <end position="163"/>
    </location>
</feature>
<dbReference type="Proteomes" id="UP001443914">
    <property type="component" value="Unassembled WGS sequence"/>
</dbReference>
<evidence type="ECO:0000313" key="3">
    <source>
        <dbReference type="EMBL" id="KAK9668336.1"/>
    </source>
</evidence>
<accession>A0AAW1GU98</accession>
<gene>
    <name evidence="3" type="ORF">RND81_13G052900</name>
</gene>
<keyword evidence="4" id="KW-1185">Reference proteome</keyword>
<feature type="compositionally biased region" description="Acidic residues" evidence="1">
    <location>
        <begin position="98"/>
        <end position="152"/>
    </location>
</feature>
<proteinExistence type="predicted"/>
<dbReference type="PANTHER" id="PTHR48258:SF3">
    <property type="entry name" value="FK506-BINDING PROTEIN 4-LIKE ISOFORM X1"/>
    <property type="match status" value="1"/>
</dbReference>
<name>A0AAW1GU98_SAPOF</name>
<reference evidence="3" key="1">
    <citation type="submission" date="2024-03" db="EMBL/GenBank/DDBJ databases">
        <title>WGS assembly of Saponaria officinalis var. Norfolk2.</title>
        <authorList>
            <person name="Jenkins J."/>
            <person name="Shu S."/>
            <person name="Grimwood J."/>
            <person name="Barry K."/>
            <person name="Goodstein D."/>
            <person name="Schmutz J."/>
            <person name="Leebens-Mack J."/>
            <person name="Osbourn A."/>
        </authorList>
    </citation>
    <scope>NUCLEOTIDE SEQUENCE [LARGE SCALE GENOMIC DNA]</scope>
    <source>
        <strain evidence="3">JIC</strain>
    </source>
</reference>
<feature type="region of interest" description="Disordered" evidence="1">
    <location>
        <begin position="85"/>
        <end position="170"/>
    </location>
</feature>
<dbReference type="Pfam" id="PF13952">
    <property type="entry name" value="DUF4216"/>
    <property type="match status" value="1"/>
</dbReference>
<sequence>MTVHRNYNLVDVNHSRKYPTYDPFVLSYQVDQVYFTKYPSLKRDKDQWSAVFKTKARSNVDAPADENAFQEHIVTNLAQLSAPIDVEEDLNASNDVTGDNEEEADDEEMINNEEEIEKEDSDEEEEFDDKEYDDEDEDEQIEEEDSDEEEELFPDKDIAKNVSDDSVDSD</sequence>
<dbReference type="EMBL" id="JBDFQZ010000013">
    <property type="protein sequence ID" value="KAK9668336.1"/>
    <property type="molecule type" value="Genomic_DNA"/>
</dbReference>
<organism evidence="3 4">
    <name type="scientific">Saponaria officinalis</name>
    <name type="common">Common soapwort</name>
    <name type="synonym">Lychnis saponaria</name>
    <dbReference type="NCBI Taxonomy" id="3572"/>
    <lineage>
        <taxon>Eukaryota</taxon>
        <taxon>Viridiplantae</taxon>
        <taxon>Streptophyta</taxon>
        <taxon>Embryophyta</taxon>
        <taxon>Tracheophyta</taxon>
        <taxon>Spermatophyta</taxon>
        <taxon>Magnoliopsida</taxon>
        <taxon>eudicotyledons</taxon>
        <taxon>Gunneridae</taxon>
        <taxon>Pentapetalae</taxon>
        <taxon>Caryophyllales</taxon>
        <taxon>Caryophyllaceae</taxon>
        <taxon>Caryophylleae</taxon>
        <taxon>Saponaria</taxon>
    </lineage>
</organism>
<feature type="domain" description="DUF4216" evidence="2">
    <location>
        <begin position="6"/>
        <end position="51"/>
    </location>
</feature>
<evidence type="ECO:0000256" key="1">
    <source>
        <dbReference type="SAM" id="MobiDB-lite"/>
    </source>
</evidence>
<protein>
    <recommendedName>
        <fullName evidence="2">DUF4216 domain-containing protein</fullName>
    </recommendedName>
</protein>
<dbReference type="InterPro" id="IPR025312">
    <property type="entry name" value="DUF4216"/>
</dbReference>
<dbReference type="PANTHER" id="PTHR48258">
    <property type="entry name" value="DUF4218 DOMAIN-CONTAINING PROTEIN-RELATED"/>
    <property type="match status" value="1"/>
</dbReference>
<comment type="caution">
    <text evidence="3">The sequence shown here is derived from an EMBL/GenBank/DDBJ whole genome shotgun (WGS) entry which is preliminary data.</text>
</comment>
<evidence type="ECO:0000259" key="2">
    <source>
        <dbReference type="Pfam" id="PF13952"/>
    </source>
</evidence>
<dbReference type="AlphaFoldDB" id="A0AAW1GU98"/>